<gene>
    <name evidence="2" type="ORF">LODBEIA_P12680</name>
</gene>
<dbReference type="PROSITE" id="PS50893">
    <property type="entry name" value="ABC_TRANSPORTER_2"/>
    <property type="match status" value="1"/>
</dbReference>
<feature type="domain" description="ABC transporter" evidence="1">
    <location>
        <begin position="10"/>
        <end position="272"/>
    </location>
</feature>
<sequence>MSQRLKRCLLSIKNANFKTSPSKQVPFVFQTAVDNFQITTQAGTDAERNSFSSWIITGPLKSTMLKVIAGKYISVPPLARSYPGINDPATQLQFLDFKEQSGLESVHMSARYESYSFKGALEMSDDVNSVFNYITGLNNYNSQHKTLDRAYIEQLLNLLNVTHLQHKWINSLSNGQIRRARIAKSLVHKPSLLVIDDPFLGLDPSNTVKVNDALAKIHENLDTSIVLGLRTQDERPNWVQGLGYADESGLSCSGNNTIETNAGQSMQWQEPKSFPTTKQAEPNLVLSSASEFDNVDEPHIEFNNARVAYKGLTIIDNFNWLIPRASKWRIMGDNGTGKTTILSLITADHPQSWRSVLKINGLLRQTGKGITFFDVNNQIGISSPELHALVPQHKMTMMDVIQNGLIGDIGNSNFLYNFNPEKVGHEAMQRFDSVTNHFRDRIGANGDVKFADLTMTDQKLALFLRAIVKNPDILILDEAFSCMEDEDTMVKCHELLNSDPILKKTTVLAIGHLGWELPKYDYMIKLLGDEDRNYEIYKVAAK</sequence>
<evidence type="ECO:0000313" key="2">
    <source>
        <dbReference type="EMBL" id="CAK9436746.1"/>
    </source>
</evidence>
<keyword evidence="3" id="KW-1185">Reference proteome</keyword>
<dbReference type="Pfam" id="PF00005">
    <property type="entry name" value="ABC_tran"/>
    <property type="match status" value="2"/>
</dbReference>
<dbReference type="InterPro" id="IPR050334">
    <property type="entry name" value="Molybdenum_import_ModC"/>
</dbReference>
<proteinExistence type="predicted"/>
<dbReference type="RefSeq" id="XP_066828206.1">
    <property type="nucleotide sequence ID" value="XM_066971137.1"/>
</dbReference>
<reference evidence="2 3" key="1">
    <citation type="submission" date="2024-03" db="EMBL/GenBank/DDBJ databases">
        <authorList>
            <person name="Brejova B."/>
        </authorList>
    </citation>
    <scope>NUCLEOTIDE SEQUENCE [LARGE SCALE GENOMIC DNA]</scope>
    <source>
        <strain evidence="2 3">CBS 14171</strain>
    </source>
</reference>
<dbReference type="InterPro" id="IPR003439">
    <property type="entry name" value="ABC_transporter-like_ATP-bd"/>
</dbReference>
<dbReference type="SUPFAM" id="SSF52540">
    <property type="entry name" value="P-loop containing nucleoside triphosphate hydrolases"/>
    <property type="match status" value="2"/>
</dbReference>
<protein>
    <recommendedName>
        <fullName evidence="1">ABC transporter domain-containing protein</fullName>
    </recommendedName>
</protein>
<evidence type="ECO:0000259" key="1">
    <source>
        <dbReference type="PROSITE" id="PS50893"/>
    </source>
</evidence>
<name>A0ABP0ZFT4_9ASCO</name>
<dbReference type="Gene3D" id="3.40.50.300">
    <property type="entry name" value="P-loop containing nucleotide triphosphate hydrolases"/>
    <property type="match status" value="2"/>
</dbReference>
<dbReference type="PANTHER" id="PTHR43514:SF4">
    <property type="entry name" value="ABC TRANSPORTER I FAMILY MEMBER 10"/>
    <property type="match status" value="1"/>
</dbReference>
<accession>A0ABP0ZFT4</accession>
<dbReference type="GeneID" id="92206464"/>
<dbReference type="EMBL" id="OZ022406">
    <property type="protein sequence ID" value="CAK9436746.1"/>
    <property type="molecule type" value="Genomic_DNA"/>
</dbReference>
<evidence type="ECO:0000313" key="3">
    <source>
        <dbReference type="Proteomes" id="UP001497383"/>
    </source>
</evidence>
<dbReference type="Proteomes" id="UP001497383">
    <property type="component" value="Chromosome 2"/>
</dbReference>
<dbReference type="PANTHER" id="PTHR43514">
    <property type="entry name" value="ABC TRANSPORTER I FAMILY MEMBER 10"/>
    <property type="match status" value="1"/>
</dbReference>
<dbReference type="InterPro" id="IPR027417">
    <property type="entry name" value="P-loop_NTPase"/>
</dbReference>
<organism evidence="2 3">
    <name type="scientific">Lodderomyces beijingensis</name>
    <dbReference type="NCBI Taxonomy" id="1775926"/>
    <lineage>
        <taxon>Eukaryota</taxon>
        <taxon>Fungi</taxon>
        <taxon>Dikarya</taxon>
        <taxon>Ascomycota</taxon>
        <taxon>Saccharomycotina</taxon>
        <taxon>Pichiomycetes</taxon>
        <taxon>Debaryomycetaceae</taxon>
        <taxon>Candida/Lodderomyces clade</taxon>
        <taxon>Lodderomyces</taxon>
    </lineage>
</organism>